<keyword evidence="2" id="KW-1185">Reference proteome</keyword>
<dbReference type="EMBL" id="RWGY01000087">
    <property type="protein sequence ID" value="TVU04211.1"/>
    <property type="molecule type" value="Genomic_DNA"/>
</dbReference>
<accession>A0A5J9T093</accession>
<evidence type="ECO:0000313" key="2">
    <source>
        <dbReference type="Proteomes" id="UP000324897"/>
    </source>
</evidence>
<dbReference type="GO" id="GO:0010020">
    <property type="term" value="P:chloroplast fission"/>
    <property type="evidence" value="ECO:0007669"/>
    <property type="project" value="InterPro"/>
</dbReference>
<name>A0A5J9T093_9POAL</name>
<sequence length="156" mass="17123">MMRWDAAEAEGALKRILDLHDRLSDAILAASRAHLLLPPSPPPALSVGAHCSGRNGCVFIKGGEDRAAAAAGETAAEARSLHAIRSALEDVEDHLDFLHVRPFRPYSVPQSNWEFIEMGQEWKMYIQNLLGFLASYLPRKFKPDAHSICDTVGGFA</sequence>
<feature type="non-terminal residue" evidence="1">
    <location>
        <position position="1"/>
    </location>
</feature>
<dbReference type="InterPro" id="IPR038939">
    <property type="entry name" value="PDV1/PDV2"/>
</dbReference>
<dbReference type="Proteomes" id="UP000324897">
    <property type="component" value="Unassembled WGS sequence"/>
</dbReference>
<protein>
    <submittedName>
        <fullName evidence="1">Uncharacterized protein</fullName>
    </submittedName>
</protein>
<dbReference type="PANTHER" id="PTHR33600">
    <property type="entry name" value="PLASTID DIVISION PROTEIN PDV2"/>
    <property type="match status" value="1"/>
</dbReference>
<dbReference type="AlphaFoldDB" id="A0A5J9T093"/>
<reference evidence="1 2" key="1">
    <citation type="journal article" date="2019" name="Sci. Rep.">
        <title>A high-quality genome of Eragrostis curvula grass provides insights into Poaceae evolution and supports new strategies to enhance forage quality.</title>
        <authorList>
            <person name="Carballo J."/>
            <person name="Santos B.A.C.M."/>
            <person name="Zappacosta D."/>
            <person name="Garbus I."/>
            <person name="Selva J.P."/>
            <person name="Gallo C.A."/>
            <person name="Diaz A."/>
            <person name="Albertini E."/>
            <person name="Caccamo M."/>
            <person name="Echenique V."/>
        </authorList>
    </citation>
    <scope>NUCLEOTIDE SEQUENCE [LARGE SCALE GENOMIC DNA]</scope>
    <source>
        <strain evidence="2">cv. Victoria</strain>
        <tissue evidence="1">Leaf</tissue>
    </source>
</reference>
<dbReference type="PANTHER" id="PTHR33600:SF4">
    <property type="entry name" value="PLASTID DIVISION PROTEIN PDV1"/>
    <property type="match status" value="1"/>
</dbReference>
<gene>
    <name evidence="1" type="ORF">EJB05_50237</name>
</gene>
<evidence type="ECO:0000313" key="1">
    <source>
        <dbReference type="EMBL" id="TVU04211.1"/>
    </source>
</evidence>
<dbReference type="Gramene" id="TVU04211">
    <property type="protein sequence ID" value="TVU04211"/>
    <property type="gene ID" value="EJB05_50237"/>
</dbReference>
<proteinExistence type="predicted"/>
<comment type="caution">
    <text evidence="1">The sequence shown here is derived from an EMBL/GenBank/DDBJ whole genome shotgun (WGS) entry which is preliminary data.</text>
</comment>
<organism evidence="1 2">
    <name type="scientific">Eragrostis curvula</name>
    <name type="common">weeping love grass</name>
    <dbReference type="NCBI Taxonomy" id="38414"/>
    <lineage>
        <taxon>Eukaryota</taxon>
        <taxon>Viridiplantae</taxon>
        <taxon>Streptophyta</taxon>
        <taxon>Embryophyta</taxon>
        <taxon>Tracheophyta</taxon>
        <taxon>Spermatophyta</taxon>
        <taxon>Magnoliopsida</taxon>
        <taxon>Liliopsida</taxon>
        <taxon>Poales</taxon>
        <taxon>Poaceae</taxon>
        <taxon>PACMAD clade</taxon>
        <taxon>Chloridoideae</taxon>
        <taxon>Eragrostideae</taxon>
        <taxon>Eragrostidinae</taxon>
        <taxon>Eragrostis</taxon>
    </lineage>
</organism>